<sequence length="95" mass="10563">MAKEEDILTELVGDAIDRVYEQLEDPEPSARISGYTVTAIANAAKQIKAQQRKRVNILRFALDRIWTSSMTADLAQQIAGTALAEWKTKLEATDV</sequence>
<reference evidence="1" key="1">
    <citation type="journal article" date="2015" name="Nature">
        <title>Complex archaea that bridge the gap between prokaryotes and eukaryotes.</title>
        <authorList>
            <person name="Spang A."/>
            <person name="Saw J.H."/>
            <person name="Jorgensen S.L."/>
            <person name="Zaremba-Niedzwiedzka K."/>
            <person name="Martijn J."/>
            <person name="Lind A.E."/>
            <person name="van Eijk R."/>
            <person name="Schleper C."/>
            <person name="Guy L."/>
            <person name="Ettema T.J."/>
        </authorList>
    </citation>
    <scope>NUCLEOTIDE SEQUENCE</scope>
</reference>
<gene>
    <name evidence="1" type="ORF">LCGC14_2552930</name>
</gene>
<comment type="caution">
    <text evidence="1">The sequence shown here is derived from an EMBL/GenBank/DDBJ whole genome shotgun (WGS) entry which is preliminary data.</text>
</comment>
<dbReference type="EMBL" id="LAZR01041942">
    <property type="protein sequence ID" value="KKL10729.1"/>
    <property type="molecule type" value="Genomic_DNA"/>
</dbReference>
<organism evidence="1">
    <name type="scientific">marine sediment metagenome</name>
    <dbReference type="NCBI Taxonomy" id="412755"/>
    <lineage>
        <taxon>unclassified sequences</taxon>
        <taxon>metagenomes</taxon>
        <taxon>ecological metagenomes</taxon>
    </lineage>
</organism>
<accession>A0A0F9AMB4</accession>
<protein>
    <submittedName>
        <fullName evidence="1">Uncharacterized protein</fullName>
    </submittedName>
</protein>
<dbReference type="AlphaFoldDB" id="A0A0F9AMB4"/>
<name>A0A0F9AMB4_9ZZZZ</name>
<evidence type="ECO:0000313" key="1">
    <source>
        <dbReference type="EMBL" id="KKL10729.1"/>
    </source>
</evidence>
<proteinExistence type="predicted"/>